<dbReference type="Proteomes" id="UP001465668">
    <property type="component" value="Unassembled WGS sequence"/>
</dbReference>
<dbReference type="InterPro" id="IPR036928">
    <property type="entry name" value="AS_sf"/>
</dbReference>
<dbReference type="Gene3D" id="3.20.20.60">
    <property type="entry name" value="Phosphoenolpyruvate-binding domains"/>
    <property type="match status" value="1"/>
</dbReference>
<name>A0ABR2Y2N1_9PEZI</name>
<evidence type="ECO:0000313" key="5">
    <source>
        <dbReference type="Proteomes" id="UP001465668"/>
    </source>
</evidence>
<dbReference type="InterPro" id="IPR005000">
    <property type="entry name" value="Aldolase/citrate-lyase_domain"/>
</dbReference>
<dbReference type="Pfam" id="PF03328">
    <property type="entry name" value="HpcH_HpaI"/>
    <property type="match status" value="1"/>
</dbReference>
<protein>
    <submittedName>
        <fullName evidence="4">Amidase signature domain-containing protein</fullName>
    </submittedName>
</protein>
<comment type="caution">
    <text evidence="4">The sequence shown here is derived from an EMBL/GenBank/DDBJ whole genome shotgun (WGS) entry which is preliminary data.</text>
</comment>
<dbReference type="Pfam" id="PF01425">
    <property type="entry name" value="Amidase"/>
    <property type="match status" value="1"/>
</dbReference>
<dbReference type="InterPro" id="IPR040442">
    <property type="entry name" value="Pyrv_kinase-like_dom_sf"/>
</dbReference>
<keyword evidence="1" id="KW-0479">Metal-binding</keyword>
<organism evidence="4 5">
    <name type="scientific">Seiridium cardinale</name>
    <dbReference type="NCBI Taxonomy" id="138064"/>
    <lineage>
        <taxon>Eukaryota</taxon>
        <taxon>Fungi</taxon>
        <taxon>Dikarya</taxon>
        <taxon>Ascomycota</taxon>
        <taxon>Pezizomycotina</taxon>
        <taxon>Sordariomycetes</taxon>
        <taxon>Xylariomycetidae</taxon>
        <taxon>Amphisphaeriales</taxon>
        <taxon>Sporocadaceae</taxon>
        <taxon>Seiridium</taxon>
    </lineage>
</organism>
<keyword evidence="5" id="KW-1185">Reference proteome</keyword>
<dbReference type="InterPro" id="IPR015813">
    <property type="entry name" value="Pyrv/PenolPyrv_kinase-like_dom"/>
</dbReference>
<evidence type="ECO:0000256" key="1">
    <source>
        <dbReference type="ARBA" id="ARBA00022723"/>
    </source>
</evidence>
<proteinExistence type="predicted"/>
<gene>
    <name evidence="4" type="ORF">SCAR479_02938</name>
</gene>
<reference evidence="4 5" key="1">
    <citation type="submission" date="2024-02" db="EMBL/GenBank/DDBJ databases">
        <title>First draft genome assembly of two strains of Seiridium cardinale.</title>
        <authorList>
            <person name="Emiliani G."/>
            <person name="Scali E."/>
        </authorList>
    </citation>
    <scope>NUCLEOTIDE SEQUENCE [LARGE SCALE GENOMIC DNA]</scope>
    <source>
        <strain evidence="4 5">BM-138-000479</strain>
    </source>
</reference>
<dbReference type="EMBL" id="JARVKM010000007">
    <property type="protein sequence ID" value="KAK9780301.1"/>
    <property type="molecule type" value="Genomic_DNA"/>
</dbReference>
<evidence type="ECO:0000313" key="4">
    <source>
        <dbReference type="EMBL" id="KAK9780301.1"/>
    </source>
</evidence>
<evidence type="ECO:0000259" key="3">
    <source>
        <dbReference type="Pfam" id="PF03328"/>
    </source>
</evidence>
<dbReference type="PANTHER" id="PTHR42678">
    <property type="entry name" value="AMIDASE"/>
    <property type="match status" value="1"/>
</dbReference>
<dbReference type="SUPFAM" id="SSF51621">
    <property type="entry name" value="Phosphoenolpyruvate/pyruvate domain"/>
    <property type="match status" value="1"/>
</dbReference>
<dbReference type="SUPFAM" id="SSF75304">
    <property type="entry name" value="Amidase signature (AS) enzymes"/>
    <property type="match status" value="1"/>
</dbReference>
<sequence>MASQPYLEQSNLHTKAPYRAALLTYPGNFQQALRDATDDPSKTLFGVAQGIPSVFVTKIFASTKPDFIWLDVEHAMFDRLALHDAIHAAQHHSEGKSMVVVRVPKHDGTVLSTALDAGASAIVIPHAESAEDVKHFIKEMYYPPIGGRSFSPWTFTPGVSDASLYANDALNMTSSNRHIAIIPQIESVKGLENIEEIAAVEGVSAMMFGPGDYSADAGLPLKLGGEPHPEFVAAMGKFAAGAAKYNRPLFGAAQSPEQIPMMVGMGYRALAVVFDVWGVAKMVDQGMKQARSYVQGDQASKDVPIASLFDIRERLAIARSDMHNIISRLPTYTMFDTLTTNAVELQRLLQDGQVTSVEIVEQYQDQIDRYDSQVNAFISLAPRDVVLQTAASLDHERRQGRDCFVTESSLGMDSTAGAYAFIGAKPKRNGAIVQKLIDAGLIILGKTNMTVSSQVANLRRWLTVQELHGMKMIMTPGRSAAGGQTLSPYVGDIEKDEVILGHSSPGGSSTGSAVAIATGFSPLAMGAETIGSIVTPCARAALYALKPTVGIQNATGLYRMTDTFDSPGPMAKSPADLVCLTSILLDRKFESLATEAGHNVKIGFLSPKIWVLGPGMCRQHEGTAEQMIQDYEDIVSLLESKGFKAKYPAELPTAESLSLDGTDAIMPIAFSEFRDIGIPEFIQSFEECAVKDLADLIKFNEENQEKALPPPDTDQDLLIKALESTNSEERLDYLRNGLRGKARHIVDKALADQDLDIIAAPTDSALAIYAAAAGYPSANVPLGQLKYNKRPFGLCLMARANEEEKLLRFMVAYEVAVPPRPIPELKQI</sequence>
<evidence type="ECO:0000259" key="2">
    <source>
        <dbReference type="Pfam" id="PF01425"/>
    </source>
</evidence>
<feature type="domain" description="HpcH/HpaI aldolase/citrate lyase" evidence="3">
    <location>
        <begin position="57"/>
        <end position="239"/>
    </location>
</feature>
<feature type="domain" description="Amidase" evidence="2">
    <location>
        <begin position="358"/>
        <end position="807"/>
    </location>
</feature>
<dbReference type="PANTHER" id="PTHR42678:SF34">
    <property type="entry name" value="OS04G0183300 PROTEIN"/>
    <property type="match status" value="1"/>
</dbReference>
<accession>A0ABR2Y2N1</accession>
<dbReference type="Gene3D" id="3.90.1300.10">
    <property type="entry name" value="Amidase signature (AS) domain"/>
    <property type="match status" value="1"/>
</dbReference>
<dbReference type="InterPro" id="IPR023631">
    <property type="entry name" value="Amidase_dom"/>
</dbReference>